<feature type="non-terminal residue" evidence="1">
    <location>
        <position position="1"/>
    </location>
</feature>
<keyword evidence="2" id="KW-1185">Reference proteome</keyword>
<name>A0A392RKS6_9FABA</name>
<dbReference type="AlphaFoldDB" id="A0A392RKS6"/>
<organism evidence="1 2">
    <name type="scientific">Trifolium medium</name>
    <dbReference type="NCBI Taxonomy" id="97028"/>
    <lineage>
        <taxon>Eukaryota</taxon>
        <taxon>Viridiplantae</taxon>
        <taxon>Streptophyta</taxon>
        <taxon>Embryophyta</taxon>
        <taxon>Tracheophyta</taxon>
        <taxon>Spermatophyta</taxon>
        <taxon>Magnoliopsida</taxon>
        <taxon>eudicotyledons</taxon>
        <taxon>Gunneridae</taxon>
        <taxon>Pentapetalae</taxon>
        <taxon>rosids</taxon>
        <taxon>fabids</taxon>
        <taxon>Fabales</taxon>
        <taxon>Fabaceae</taxon>
        <taxon>Papilionoideae</taxon>
        <taxon>50 kb inversion clade</taxon>
        <taxon>NPAAA clade</taxon>
        <taxon>Hologalegina</taxon>
        <taxon>IRL clade</taxon>
        <taxon>Trifolieae</taxon>
        <taxon>Trifolium</taxon>
    </lineage>
</organism>
<proteinExistence type="predicted"/>
<accession>A0A392RKS6</accession>
<comment type="caution">
    <text evidence="1">The sequence shown here is derived from an EMBL/GenBank/DDBJ whole genome shotgun (WGS) entry which is preliminary data.</text>
</comment>
<dbReference type="Proteomes" id="UP000265520">
    <property type="component" value="Unassembled WGS sequence"/>
</dbReference>
<sequence length="91" mass="10225">LLSPNFWNNSRYITSWWAMVAMTMSGKISFGMPPGYSWSSKPSIALWFCKEDGHVVLTKHISAILLFVVPLDLPFGFDGPPVMEAVFWLSA</sequence>
<protein>
    <submittedName>
        <fullName evidence="1">Uncharacterized protein</fullName>
    </submittedName>
</protein>
<evidence type="ECO:0000313" key="1">
    <source>
        <dbReference type="EMBL" id="MCI36116.1"/>
    </source>
</evidence>
<dbReference type="EMBL" id="LXQA010230569">
    <property type="protein sequence ID" value="MCI36116.1"/>
    <property type="molecule type" value="Genomic_DNA"/>
</dbReference>
<evidence type="ECO:0000313" key="2">
    <source>
        <dbReference type="Proteomes" id="UP000265520"/>
    </source>
</evidence>
<reference evidence="1 2" key="1">
    <citation type="journal article" date="2018" name="Front. Plant Sci.">
        <title>Red Clover (Trifolium pratense) and Zigzag Clover (T. medium) - A Picture of Genomic Similarities and Differences.</title>
        <authorList>
            <person name="Dluhosova J."/>
            <person name="Istvanek J."/>
            <person name="Nedelnik J."/>
            <person name="Repkova J."/>
        </authorList>
    </citation>
    <scope>NUCLEOTIDE SEQUENCE [LARGE SCALE GENOMIC DNA]</scope>
    <source>
        <strain evidence="2">cv. 10/8</strain>
        <tissue evidence="1">Leaf</tissue>
    </source>
</reference>